<dbReference type="GO" id="GO:0005509">
    <property type="term" value="F:calcium ion binding"/>
    <property type="evidence" value="ECO:0007669"/>
    <property type="project" value="TreeGrafter"/>
</dbReference>
<dbReference type="GO" id="GO:0010828">
    <property type="term" value="P:positive regulation of D-glucose transmembrane transport"/>
    <property type="evidence" value="ECO:0007669"/>
    <property type="project" value="TreeGrafter"/>
</dbReference>
<accession>D7FIL9</accession>
<dbReference type="GO" id="GO:0005544">
    <property type="term" value="F:calcium-dependent phospholipid binding"/>
    <property type="evidence" value="ECO:0007669"/>
    <property type="project" value="InterPro"/>
</dbReference>
<dbReference type="GO" id="GO:0031340">
    <property type="term" value="P:positive regulation of vesicle fusion"/>
    <property type="evidence" value="ECO:0007669"/>
    <property type="project" value="TreeGrafter"/>
</dbReference>
<evidence type="ECO:0000259" key="1">
    <source>
        <dbReference type="PROSITE" id="PS50004"/>
    </source>
</evidence>
<dbReference type="SMART" id="SM00239">
    <property type="entry name" value="C2"/>
    <property type="match status" value="1"/>
</dbReference>
<evidence type="ECO:0000313" key="2">
    <source>
        <dbReference type="EMBL" id="CBJ28837.1"/>
    </source>
</evidence>
<dbReference type="AlphaFoldDB" id="D7FIL9"/>
<dbReference type="Gene3D" id="2.60.40.150">
    <property type="entry name" value="C2 domain"/>
    <property type="match status" value="1"/>
</dbReference>
<protein>
    <recommendedName>
        <fullName evidence="1">C2 domain-containing protein</fullName>
    </recommendedName>
</protein>
<keyword evidence="3" id="KW-1185">Reference proteome</keyword>
<dbReference type="PANTHER" id="PTHR37412:SF2">
    <property type="entry name" value="C2 DOMAIN-CONTAINING PROTEIN 5"/>
    <property type="match status" value="1"/>
</dbReference>
<dbReference type="GO" id="GO:0065002">
    <property type="term" value="P:intracellular protein transmembrane transport"/>
    <property type="evidence" value="ECO:0007669"/>
    <property type="project" value="TreeGrafter"/>
</dbReference>
<dbReference type="InterPro" id="IPR035439">
    <property type="entry name" value="UPF0145_dom_sf"/>
</dbReference>
<dbReference type="SUPFAM" id="SSF117782">
    <property type="entry name" value="YbjQ-like"/>
    <property type="match status" value="1"/>
</dbReference>
<feature type="domain" description="C2" evidence="1">
    <location>
        <begin position="1"/>
        <end position="110"/>
    </location>
</feature>
<dbReference type="GO" id="GO:0072659">
    <property type="term" value="P:protein localization to plasma membrane"/>
    <property type="evidence" value="ECO:0007669"/>
    <property type="project" value="TreeGrafter"/>
</dbReference>
<dbReference type="OrthoDB" id="419768at2759"/>
<dbReference type="EMBL" id="FN649745">
    <property type="protein sequence ID" value="CBJ28837.1"/>
    <property type="molecule type" value="Genomic_DNA"/>
</dbReference>
<proteinExistence type="predicted"/>
<gene>
    <name evidence="2" type="ORF">Esi_0122_0036</name>
</gene>
<dbReference type="InParanoid" id="D7FIL9"/>
<dbReference type="PANTHER" id="PTHR37412">
    <property type="entry name" value="C2 DOMAIN-CONTAINING PROTEIN 5"/>
    <property type="match status" value="1"/>
</dbReference>
<dbReference type="PROSITE" id="PS50004">
    <property type="entry name" value="C2"/>
    <property type="match status" value="1"/>
</dbReference>
<reference evidence="2 3" key="1">
    <citation type="journal article" date="2010" name="Nature">
        <title>The Ectocarpus genome and the independent evolution of multicellularity in brown algae.</title>
        <authorList>
            <person name="Cock J.M."/>
            <person name="Sterck L."/>
            <person name="Rouze P."/>
            <person name="Scornet D."/>
            <person name="Allen A.E."/>
            <person name="Amoutzias G."/>
            <person name="Anthouard V."/>
            <person name="Artiguenave F."/>
            <person name="Aury J.M."/>
            <person name="Badger J.H."/>
            <person name="Beszteri B."/>
            <person name="Billiau K."/>
            <person name="Bonnet E."/>
            <person name="Bothwell J.H."/>
            <person name="Bowler C."/>
            <person name="Boyen C."/>
            <person name="Brownlee C."/>
            <person name="Carrano C.J."/>
            <person name="Charrier B."/>
            <person name="Cho G.Y."/>
            <person name="Coelho S.M."/>
            <person name="Collen J."/>
            <person name="Corre E."/>
            <person name="Da Silva C."/>
            <person name="Delage L."/>
            <person name="Delaroque N."/>
            <person name="Dittami S.M."/>
            <person name="Doulbeau S."/>
            <person name="Elias M."/>
            <person name="Farnham G."/>
            <person name="Gachon C.M."/>
            <person name="Gschloessl B."/>
            <person name="Heesch S."/>
            <person name="Jabbari K."/>
            <person name="Jubin C."/>
            <person name="Kawai H."/>
            <person name="Kimura K."/>
            <person name="Kloareg B."/>
            <person name="Kupper F.C."/>
            <person name="Lang D."/>
            <person name="Le Bail A."/>
            <person name="Leblanc C."/>
            <person name="Lerouge P."/>
            <person name="Lohr M."/>
            <person name="Lopez P.J."/>
            <person name="Martens C."/>
            <person name="Maumus F."/>
            <person name="Michel G."/>
            <person name="Miranda-Saavedra D."/>
            <person name="Morales J."/>
            <person name="Moreau H."/>
            <person name="Motomura T."/>
            <person name="Nagasato C."/>
            <person name="Napoli C.A."/>
            <person name="Nelson D.R."/>
            <person name="Nyvall-Collen P."/>
            <person name="Peters A.F."/>
            <person name="Pommier C."/>
            <person name="Potin P."/>
            <person name="Poulain J."/>
            <person name="Quesneville H."/>
            <person name="Read B."/>
            <person name="Rensing S.A."/>
            <person name="Ritter A."/>
            <person name="Rousvoal S."/>
            <person name="Samanta M."/>
            <person name="Samson G."/>
            <person name="Schroeder D.C."/>
            <person name="Segurens B."/>
            <person name="Strittmatter M."/>
            <person name="Tonon T."/>
            <person name="Tregear J.W."/>
            <person name="Valentin K."/>
            <person name="von Dassow P."/>
            <person name="Yamagishi T."/>
            <person name="Van de Peer Y."/>
            <person name="Wincker P."/>
        </authorList>
    </citation>
    <scope>NUCLEOTIDE SEQUENCE [LARGE SCALE GENOMIC DNA]</scope>
    <source>
        <strain evidence="3">Ec32 / CCAP1310/4</strain>
    </source>
</reference>
<evidence type="ECO:0000313" key="3">
    <source>
        <dbReference type="Proteomes" id="UP000002630"/>
    </source>
</evidence>
<dbReference type="InterPro" id="IPR056431">
    <property type="entry name" value="C2CD5_YbjQ-rel_dom"/>
</dbReference>
<dbReference type="EMBL" id="FN647890">
    <property type="protein sequence ID" value="CBJ28837.1"/>
    <property type="molecule type" value="Genomic_DNA"/>
</dbReference>
<dbReference type="Pfam" id="PF00168">
    <property type="entry name" value="C2"/>
    <property type="match status" value="1"/>
</dbReference>
<dbReference type="Proteomes" id="UP000002630">
    <property type="component" value="Linkage Group LG20"/>
</dbReference>
<dbReference type="Gene3D" id="3.30.110.70">
    <property type="entry name" value="Hypothetical protein apc22750. Chain B"/>
    <property type="match status" value="1"/>
</dbReference>
<dbReference type="InterPro" id="IPR000008">
    <property type="entry name" value="C2_dom"/>
</dbReference>
<dbReference type="GO" id="GO:0005886">
    <property type="term" value="C:plasma membrane"/>
    <property type="evidence" value="ECO:0007669"/>
    <property type="project" value="TreeGrafter"/>
</dbReference>
<dbReference type="InterPro" id="IPR038983">
    <property type="entry name" value="C2CD5"/>
</dbReference>
<dbReference type="InterPro" id="IPR035892">
    <property type="entry name" value="C2_domain_sf"/>
</dbReference>
<name>D7FIL9_ECTSI</name>
<dbReference type="Pfam" id="PF23025">
    <property type="entry name" value="YbjQ_2"/>
    <property type="match status" value="1"/>
</dbReference>
<dbReference type="SUPFAM" id="SSF49562">
    <property type="entry name" value="C2 domain (Calcium/lipid-binding domain, CaLB)"/>
    <property type="match status" value="1"/>
</dbReference>
<sequence>MPSSVRVRVVEARDLPEMDRTVRGEFCTDAYVDIKFRNYEQRTAVCKKTLNPYWGEEFKFEVADDSVLQNEPIEFKVMDHDVYTTNDAIGLVYVDLSPLFMRTAERDQESRDLTVQGWFPLYDTLRGVRGALCLVIKVRFIGDQNPFRESSAGVQFFGVSTLNPELYTVQKVVGLVDELVVDNDPEYQWMDNFRQARTSNESRQSLLYKLDATVRRQLGKKVLDLGCNAVLAYQQDFDVEGDSGIVARAYGTACVIQRREQHSDITKASELSHTRQDTGGTALVYPRAGVFMVPEEEEEEEAQASSKTRVSPPWCVFDARFAVCGCCSYLLVLKL</sequence>
<organism evidence="2 3">
    <name type="scientific">Ectocarpus siliculosus</name>
    <name type="common">Brown alga</name>
    <name type="synonym">Conferva siliculosa</name>
    <dbReference type="NCBI Taxonomy" id="2880"/>
    <lineage>
        <taxon>Eukaryota</taxon>
        <taxon>Sar</taxon>
        <taxon>Stramenopiles</taxon>
        <taxon>Ochrophyta</taxon>
        <taxon>PX clade</taxon>
        <taxon>Phaeophyceae</taxon>
        <taxon>Ectocarpales</taxon>
        <taxon>Ectocarpaceae</taxon>
        <taxon>Ectocarpus</taxon>
    </lineage>
</organism>
<dbReference type="OMA" id="KWENESW"/>
<dbReference type="eggNOG" id="KOG1031">
    <property type="taxonomic scope" value="Eukaryota"/>
</dbReference>
<dbReference type="GO" id="GO:0090314">
    <property type="term" value="P:positive regulation of protein targeting to membrane"/>
    <property type="evidence" value="ECO:0007669"/>
    <property type="project" value="TreeGrafter"/>
</dbReference>